<name>Q727R9_NITV2</name>
<evidence type="ECO:0000313" key="1">
    <source>
        <dbReference type="EMBL" id="AAS97258.1"/>
    </source>
</evidence>
<proteinExistence type="predicted"/>
<dbReference type="EnsemblBacteria" id="AAS97258">
    <property type="protein sequence ID" value="AAS97258"/>
    <property type="gene ID" value="DVU_2786"/>
</dbReference>
<dbReference type="AlphaFoldDB" id="Q727R9"/>
<dbReference type="HOGENOM" id="CLU_3389134_0_0_7"/>
<protein>
    <submittedName>
        <fullName evidence="1">Uncharacterized protein</fullName>
    </submittedName>
</protein>
<keyword evidence="2" id="KW-1185">Reference proteome</keyword>
<dbReference type="Proteomes" id="UP000002194">
    <property type="component" value="Chromosome"/>
</dbReference>
<reference evidence="1 2" key="1">
    <citation type="journal article" date="2004" name="Nat. Biotechnol.">
        <title>The genome sequence of the anaerobic, sulfate-reducing bacterium Desulfovibrio vulgaris Hildenborough.</title>
        <authorList>
            <person name="Heidelberg J.F."/>
            <person name="Seshadri R."/>
            <person name="Haveman S.A."/>
            <person name="Hemme C.L."/>
            <person name="Paulsen I.T."/>
            <person name="Kolonay J.F."/>
            <person name="Eisen J.A."/>
            <person name="Ward N."/>
            <person name="Methe B."/>
            <person name="Brinkac L.M."/>
            <person name="Daugherty S.C."/>
            <person name="Deboy R.T."/>
            <person name="Dodson R.J."/>
            <person name="Durkin A.S."/>
            <person name="Madupu R."/>
            <person name="Nelson W.C."/>
            <person name="Sullivan S.A."/>
            <person name="Fouts D."/>
            <person name="Haft D.H."/>
            <person name="Selengut J."/>
            <person name="Peterson J.D."/>
            <person name="Davidsen T.M."/>
            <person name="Zafar N."/>
            <person name="Zhou L."/>
            <person name="Radune D."/>
            <person name="Dimitrov G."/>
            <person name="Hance M."/>
            <person name="Tran K."/>
            <person name="Khouri H."/>
            <person name="Gill J."/>
            <person name="Utterback T.R."/>
            <person name="Feldblyum T.V."/>
            <person name="Wall J.D."/>
            <person name="Voordouw G."/>
            <person name="Fraser C.M."/>
        </authorList>
    </citation>
    <scope>NUCLEOTIDE SEQUENCE [LARGE SCALE GENOMIC DNA]</scope>
    <source>
        <strain evidence="2">ATCC 29579 / DSM 644 / NCIMB 8303 / VKM B-1760 / Hildenborough</strain>
    </source>
</reference>
<dbReference type="STRING" id="882.DVU_2786"/>
<gene>
    <name evidence="1" type="ordered locus">DVU_2786</name>
</gene>
<dbReference type="KEGG" id="dvu:DVU_2786"/>
<organism evidence="1 2">
    <name type="scientific">Nitratidesulfovibrio vulgaris (strain ATCC 29579 / DSM 644 / CCUG 34227 / NCIMB 8303 / VKM B-1760 / Hildenborough)</name>
    <name type="common">Desulfovibrio vulgaris</name>
    <dbReference type="NCBI Taxonomy" id="882"/>
    <lineage>
        <taxon>Bacteria</taxon>
        <taxon>Pseudomonadati</taxon>
        <taxon>Thermodesulfobacteriota</taxon>
        <taxon>Desulfovibrionia</taxon>
        <taxon>Desulfovibrionales</taxon>
        <taxon>Desulfovibrionaceae</taxon>
        <taxon>Nitratidesulfovibrio</taxon>
    </lineage>
</organism>
<accession>Q727R9</accession>
<evidence type="ECO:0000313" key="2">
    <source>
        <dbReference type="Proteomes" id="UP000002194"/>
    </source>
</evidence>
<sequence>MKAIKNRIDRVGRRCDWYNQLLVGPITQGTSP</sequence>
<dbReference type="PaxDb" id="882-DVU_2786"/>
<dbReference type="EMBL" id="AE017285">
    <property type="protein sequence ID" value="AAS97258.1"/>
    <property type="molecule type" value="Genomic_DNA"/>
</dbReference>